<dbReference type="GO" id="GO:0004439">
    <property type="term" value="F:phosphatidylinositol-4,5-bisphosphate 5-phosphatase activity"/>
    <property type="evidence" value="ECO:0007669"/>
    <property type="project" value="TreeGrafter"/>
</dbReference>
<evidence type="ECO:0000256" key="1">
    <source>
        <dbReference type="SAM" id="MobiDB-lite"/>
    </source>
</evidence>
<dbReference type="Pfam" id="PF22669">
    <property type="entry name" value="Exo_endo_phos2"/>
    <property type="match status" value="2"/>
</dbReference>
<dbReference type="OrthoDB" id="410499at2759"/>
<dbReference type="AlphaFoldDB" id="A0A812WJN7"/>
<gene>
    <name evidence="3" type="primary">inppl1a</name>
    <name evidence="3" type="ORF">SPIL2461_LOCUS19187</name>
</gene>
<proteinExistence type="predicted"/>
<evidence type="ECO:0000313" key="4">
    <source>
        <dbReference type="Proteomes" id="UP000649617"/>
    </source>
</evidence>
<organism evidence="3 4">
    <name type="scientific">Symbiodinium pilosum</name>
    <name type="common">Dinoflagellate</name>
    <dbReference type="NCBI Taxonomy" id="2952"/>
    <lineage>
        <taxon>Eukaryota</taxon>
        <taxon>Sar</taxon>
        <taxon>Alveolata</taxon>
        <taxon>Dinophyceae</taxon>
        <taxon>Suessiales</taxon>
        <taxon>Symbiodiniaceae</taxon>
        <taxon>Symbiodinium</taxon>
    </lineage>
</organism>
<dbReference type="PANTHER" id="PTHR11200">
    <property type="entry name" value="INOSITOL 5-PHOSPHATASE"/>
    <property type="match status" value="1"/>
</dbReference>
<protein>
    <submittedName>
        <fullName evidence="3">Inppl1a protein</fullName>
    </submittedName>
</protein>
<feature type="region of interest" description="Disordered" evidence="1">
    <location>
        <begin position="301"/>
        <end position="329"/>
    </location>
</feature>
<dbReference type="PANTHER" id="PTHR11200:SF291">
    <property type="entry name" value="INOSITOL 5-PHOSPHATASE"/>
    <property type="match status" value="1"/>
</dbReference>
<name>A0A812WJN7_SYMPI</name>
<sequence>MTVAASFGDVGATPTEVVSEDVDVIVAQEDEPGVQPWQSVKVLCFTWNMGDAKPAEEELQHWLPNKGGDFDIIAIGVQECSYDSGSSPFRNPKRRKSLKGSGKVQLPMLSGAVEEAWHTLGSSPRSTDKSPERRVRDVREEAFTFHWDDILAERLGDGFTRIQQVVLMSMRLLLFARTEYCDGTFKWCGGPLVHSVEQTYSATGLMAGTVGNKGLVVTLQFGPARLCFVSCHLAAHMTAGEKRNSDCREILQETWPVCHQDLDLSCQFDHCFWFGDLNYRLDLAMSAGLSELPTIALGKNRDQKANSAKELATEPSSLSAPSNPSRPDDFSTILDMVEKQQYLELMEHDQLRLFRTAQKAFVGFQEGNPNFPPTFKVERAPGIRHQEERTPSYCDRILWKSLESLQGCTTQQKLASPSEVSTSDHKPVYAQFTVKTPNALGQLFQKKLCPEAFPVVRVSHLKARDVPSGPGAKFRVVFVVTPLELNTTKYESGIKSMREPAWKADDLPLLRPAVTCQEELNTCTLLMVLYNKNVRLGCVGLRFPGCDPSHVTSKQRISYDFHAPIVNRSCSFATGHFSGTLDVNWSEEAIHAANQAARLSTQPRQQACCILQ</sequence>
<dbReference type="Proteomes" id="UP000649617">
    <property type="component" value="Unassembled WGS sequence"/>
</dbReference>
<feature type="domain" description="Inositol polyphosphate-related phosphatase" evidence="2">
    <location>
        <begin position="38"/>
        <end position="440"/>
    </location>
</feature>
<feature type="compositionally biased region" description="Polar residues" evidence="1">
    <location>
        <begin position="314"/>
        <end position="325"/>
    </location>
</feature>
<evidence type="ECO:0000259" key="2">
    <source>
        <dbReference type="SMART" id="SM00128"/>
    </source>
</evidence>
<dbReference type="SUPFAM" id="SSF56219">
    <property type="entry name" value="DNase I-like"/>
    <property type="match status" value="1"/>
</dbReference>
<dbReference type="Gene3D" id="3.60.10.10">
    <property type="entry name" value="Endonuclease/exonuclease/phosphatase"/>
    <property type="match status" value="1"/>
</dbReference>
<reference evidence="3" key="1">
    <citation type="submission" date="2021-02" db="EMBL/GenBank/DDBJ databases">
        <authorList>
            <person name="Dougan E. K."/>
            <person name="Rhodes N."/>
            <person name="Thang M."/>
            <person name="Chan C."/>
        </authorList>
    </citation>
    <scope>NUCLEOTIDE SEQUENCE</scope>
</reference>
<dbReference type="GO" id="GO:0046856">
    <property type="term" value="P:phosphatidylinositol dephosphorylation"/>
    <property type="evidence" value="ECO:0007669"/>
    <property type="project" value="InterPro"/>
</dbReference>
<dbReference type="SMART" id="SM00128">
    <property type="entry name" value="IPPc"/>
    <property type="match status" value="1"/>
</dbReference>
<dbReference type="EMBL" id="CAJNIZ010044355">
    <property type="protein sequence ID" value="CAE7686044.1"/>
    <property type="molecule type" value="Genomic_DNA"/>
</dbReference>
<evidence type="ECO:0000313" key="3">
    <source>
        <dbReference type="EMBL" id="CAE7686044.1"/>
    </source>
</evidence>
<comment type="caution">
    <text evidence="3">The sequence shown here is derived from an EMBL/GenBank/DDBJ whole genome shotgun (WGS) entry which is preliminary data.</text>
</comment>
<dbReference type="InterPro" id="IPR000300">
    <property type="entry name" value="IPPc"/>
</dbReference>
<keyword evidence="4" id="KW-1185">Reference proteome</keyword>
<accession>A0A812WJN7</accession>
<dbReference type="InterPro" id="IPR036691">
    <property type="entry name" value="Endo/exonu/phosph_ase_sf"/>
</dbReference>
<dbReference type="InterPro" id="IPR046985">
    <property type="entry name" value="IP5"/>
</dbReference>